<dbReference type="GO" id="GO:0006096">
    <property type="term" value="P:glycolytic process"/>
    <property type="evidence" value="ECO:0007669"/>
    <property type="project" value="UniProtKB-UniPathway"/>
</dbReference>
<keyword evidence="8 11" id="KW-0570">Pentose shunt</keyword>
<accession>A0A4R7BWR0</accession>
<evidence type="ECO:0000256" key="7">
    <source>
        <dbReference type="ARBA" id="ARBA00022679"/>
    </source>
</evidence>
<dbReference type="GO" id="GO:0004801">
    <property type="term" value="F:transaldolase activity"/>
    <property type="evidence" value="ECO:0007669"/>
    <property type="project" value="UniProtKB-UniRule"/>
</dbReference>
<dbReference type="OrthoDB" id="140919at2"/>
<evidence type="ECO:0000256" key="9">
    <source>
        <dbReference type="ARBA" id="ARBA00023270"/>
    </source>
</evidence>
<comment type="similarity">
    <text evidence="12">Belongs to the GPI family.</text>
</comment>
<dbReference type="AlphaFoldDB" id="A0A4R7BWR0"/>
<dbReference type="InterPro" id="IPR013785">
    <property type="entry name" value="Aldolase_TIM"/>
</dbReference>
<dbReference type="GO" id="GO:0005737">
    <property type="term" value="C:cytoplasm"/>
    <property type="evidence" value="ECO:0007669"/>
    <property type="project" value="UniProtKB-SubCell"/>
</dbReference>
<keyword evidence="14" id="KW-1185">Reference proteome</keyword>
<dbReference type="Pfam" id="PF00342">
    <property type="entry name" value="PGI"/>
    <property type="match status" value="1"/>
</dbReference>
<dbReference type="GO" id="GO:0097367">
    <property type="term" value="F:carbohydrate derivative binding"/>
    <property type="evidence" value="ECO:0007669"/>
    <property type="project" value="InterPro"/>
</dbReference>
<keyword evidence="6 11" id="KW-0963">Cytoplasm</keyword>
<name>A0A4R7BWR0_9HYPH</name>
<comment type="catalytic activity">
    <reaction evidence="12">
        <text>alpha-D-glucose 6-phosphate = beta-D-fructose 6-phosphate</text>
        <dbReference type="Rhea" id="RHEA:11816"/>
        <dbReference type="ChEBI" id="CHEBI:57634"/>
        <dbReference type="ChEBI" id="CHEBI:58225"/>
        <dbReference type="EC" id="5.3.1.9"/>
    </reaction>
</comment>
<dbReference type="InterPro" id="IPR035476">
    <property type="entry name" value="SIS_PGI_1"/>
</dbReference>
<evidence type="ECO:0000313" key="14">
    <source>
        <dbReference type="Proteomes" id="UP000295122"/>
    </source>
</evidence>
<organism evidence="13 14">
    <name type="scientific">Enterovirga rhinocerotis</name>
    <dbReference type="NCBI Taxonomy" id="1339210"/>
    <lineage>
        <taxon>Bacteria</taxon>
        <taxon>Pseudomonadati</taxon>
        <taxon>Pseudomonadota</taxon>
        <taxon>Alphaproteobacteria</taxon>
        <taxon>Hyphomicrobiales</taxon>
        <taxon>Methylobacteriaceae</taxon>
        <taxon>Enterovirga</taxon>
    </lineage>
</organism>
<dbReference type="PROSITE" id="PS51463">
    <property type="entry name" value="P_GLUCOSE_ISOMERASE_3"/>
    <property type="match status" value="1"/>
</dbReference>
<evidence type="ECO:0000256" key="4">
    <source>
        <dbReference type="ARBA" id="ARBA00008426"/>
    </source>
</evidence>
<proteinExistence type="inferred from homology"/>
<dbReference type="InterPro" id="IPR004732">
    <property type="entry name" value="Transaldolase_2"/>
</dbReference>
<keyword evidence="12" id="KW-0324">Glycolysis</keyword>
<comment type="subcellular location">
    <subcellularLocation>
        <location evidence="2 11">Cytoplasm</location>
    </subcellularLocation>
</comment>
<dbReference type="NCBIfam" id="NF002881">
    <property type="entry name" value="PRK03343.1"/>
    <property type="match status" value="1"/>
</dbReference>
<evidence type="ECO:0000256" key="5">
    <source>
        <dbReference type="ARBA" id="ARBA00013151"/>
    </source>
</evidence>
<dbReference type="InterPro" id="IPR001585">
    <property type="entry name" value="TAL/FSA"/>
</dbReference>
<dbReference type="GO" id="GO:0006094">
    <property type="term" value="P:gluconeogenesis"/>
    <property type="evidence" value="ECO:0007669"/>
    <property type="project" value="UniProtKB-KW"/>
</dbReference>
<comment type="pathway">
    <text evidence="3 11">Carbohydrate degradation; pentose phosphate pathway; D-glyceraldehyde 3-phosphate and beta-D-fructose 6-phosphate from D-ribose 5-phosphate and D-xylulose 5-phosphate (non-oxidative stage): step 2/3.</text>
</comment>
<dbReference type="PANTHER" id="PTHR10683:SF31">
    <property type="entry name" value="TRANSALDOLASE"/>
    <property type="match status" value="1"/>
</dbReference>
<dbReference type="Pfam" id="PF00923">
    <property type="entry name" value="TAL_FSA"/>
    <property type="match status" value="1"/>
</dbReference>
<keyword evidence="9 11" id="KW-0704">Schiff base</keyword>
<evidence type="ECO:0000256" key="6">
    <source>
        <dbReference type="ARBA" id="ARBA00022490"/>
    </source>
</evidence>
<dbReference type="InterPro" id="IPR046348">
    <property type="entry name" value="SIS_dom_sf"/>
</dbReference>
<dbReference type="EMBL" id="SNZR01000013">
    <property type="protein sequence ID" value="TDR90011.1"/>
    <property type="molecule type" value="Genomic_DNA"/>
</dbReference>
<sequence>MNPLKRLFADQGQAIWLDFVARGFVRDGGLARMAADDDIRGVTSNPAIFEKAIAGSDEYDDALTEAQHAPGRTVMELFEGLAIEDIRDAADVLRPVFDETHGDDGYVSLEVSPYLADDTEGTVAEARRLWKEVARENLMVKVPATDAGIPAIRTLIGDGININVTLLFSQAAYEAVANAYLDGLEALAKAGGDVSKVASVASFFVSRIDSAVDKALDRKIAEANDPDEKAALAALQGKVAIANAKLAYRRSKTLFGDGRFAALEAKGARAQRLLWASTGTKNKAYPDTLYVEELIGPNTVNTVPPATLDAFRDHGKVRASLEENVDEAAATLDRLARAGIDLDAITKTLVEEGVDLFKDAADKLLGAVATRRAGVLGPLLNRQELALGSLAGEVEALAETWRAGGTIRRLWAKDASVWTGADEAKWLGWLDIVVREQANLAAYKALAEEVRREGFTDALVLGMGGSSLGPEVLAETFGRQEGMPRLRIVDSTDPAQILRTEQSVELSKTLFIVASKSGSTLEPNVFRDYFLGRLKEIVGPDKAGRHFVAVTDPGSAMEKAAKADGFRGIFYGEPAIGGRFSVLSAFGLVPAAVMGLDLDALLGTAETMMRACGPDVPPEANPGIRLGLALGAAAKAGRDKVTLVADEEIRDFGAWAEQLIAESTGKNGLGLIPVDGEPLGPPEVYGGDRIFVHLQLEGREDDAHDEAFAALEAAGHPVVRLGLALPSDLVQEFVRFEFATAVAGAVIGINPFDQPDVEASKIKTRELTDAYDRDGALPVETPIWSGPGIELYTDPRNADALAKAGATDLAGWLKAHLDRVGEGDYVALLAYLDRDEHNLDRLSATRLAIRDAKRVATCLGFGPRFLHSTGQAYKGGPDSGVFLQITAEPAKDLAIPGRKATFGTVEAAQARGDFGVLSDRGRRALRVHLKGGDVAVGLARLGESVRRALG</sequence>
<dbReference type="PANTHER" id="PTHR10683">
    <property type="entry name" value="TRANSALDOLASE"/>
    <property type="match status" value="1"/>
</dbReference>
<dbReference type="CDD" id="cd05015">
    <property type="entry name" value="SIS_PGI_1"/>
    <property type="match status" value="1"/>
</dbReference>
<comment type="caution">
    <text evidence="13">The sequence shown here is derived from an EMBL/GenBank/DDBJ whole genome shotgun (WGS) entry which is preliminary data.</text>
</comment>
<evidence type="ECO:0000256" key="11">
    <source>
        <dbReference type="HAMAP-Rule" id="MF_00493"/>
    </source>
</evidence>
<feature type="active site" description="Schiff-base intermediate with substrate" evidence="11">
    <location>
        <position position="141"/>
    </location>
</feature>
<dbReference type="InterPro" id="IPR018225">
    <property type="entry name" value="Transaldolase_AS"/>
</dbReference>
<dbReference type="PRINTS" id="PR00662">
    <property type="entry name" value="G6PISOMERASE"/>
</dbReference>
<dbReference type="SUPFAM" id="SSF53697">
    <property type="entry name" value="SIS domain"/>
    <property type="match status" value="1"/>
</dbReference>
<keyword evidence="12" id="KW-0413">Isomerase</keyword>
<keyword evidence="7 11" id="KW-0808">Transferase</keyword>
<comment type="pathway">
    <text evidence="12">Carbohydrate degradation; glycolysis; D-glyceraldehyde 3-phosphate and glycerone phosphate from D-glucose: step 2/4.</text>
</comment>
<dbReference type="PROSITE" id="PS01054">
    <property type="entry name" value="TRANSALDOLASE_1"/>
    <property type="match status" value="1"/>
</dbReference>
<dbReference type="PROSITE" id="PS00958">
    <property type="entry name" value="TRANSALDOLASE_2"/>
    <property type="match status" value="1"/>
</dbReference>
<gene>
    <name evidence="11" type="primary">tal</name>
    <name evidence="13" type="ORF">EV668_2849</name>
</gene>
<evidence type="ECO:0000256" key="8">
    <source>
        <dbReference type="ARBA" id="ARBA00023126"/>
    </source>
</evidence>
<dbReference type="CDD" id="cd00955">
    <property type="entry name" value="Transaldolase_like"/>
    <property type="match status" value="1"/>
</dbReference>
<dbReference type="EC" id="2.2.1.2" evidence="5 11"/>
<dbReference type="NCBIfam" id="NF007080">
    <property type="entry name" value="PRK09533.1"/>
    <property type="match status" value="1"/>
</dbReference>
<keyword evidence="12" id="KW-0312">Gluconeogenesis</keyword>
<evidence type="ECO:0000256" key="10">
    <source>
        <dbReference type="ARBA" id="ARBA00048810"/>
    </source>
</evidence>
<dbReference type="Proteomes" id="UP000295122">
    <property type="component" value="Unassembled WGS sequence"/>
</dbReference>
<evidence type="ECO:0000256" key="3">
    <source>
        <dbReference type="ARBA" id="ARBA00004857"/>
    </source>
</evidence>
<comment type="similarity">
    <text evidence="4 11">Belongs to the transaldolase family. Type 2 subfamily.</text>
</comment>
<dbReference type="InterPro" id="IPR001672">
    <property type="entry name" value="G6P_Isomerase"/>
</dbReference>
<dbReference type="GO" id="GO:0006098">
    <property type="term" value="P:pentose-phosphate shunt"/>
    <property type="evidence" value="ECO:0007669"/>
    <property type="project" value="UniProtKB-UniRule"/>
</dbReference>
<protein>
    <recommendedName>
        <fullName evidence="5 11">Transaldolase</fullName>
        <ecNumber evidence="5 11">2.2.1.2</ecNumber>
    </recommendedName>
</protein>
<evidence type="ECO:0000313" key="13">
    <source>
        <dbReference type="EMBL" id="TDR90011.1"/>
    </source>
</evidence>
<dbReference type="HAMAP" id="MF_00493">
    <property type="entry name" value="Transaldolase_2"/>
    <property type="match status" value="1"/>
</dbReference>
<evidence type="ECO:0000256" key="2">
    <source>
        <dbReference type="ARBA" id="ARBA00004496"/>
    </source>
</evidence>
<comment type="function">
    <text evidence="1 11">Transaldolase is important for the balance of metabolites in the pentose-phosphate pathway.</text>
</comment>
<dbReference type="Gene3D" id="3.20.20.70">
    <property type="entry name" value="Aldolase class I"/>
    <property type="match status" value="1"/>
</dbReference>
<comment type="catalytic activity">
    <reaction evidence="10 11">
        <text>D-sedoheptulose 7-phosphate + D-glyceraldehyde 3-phosphate = D-erythrose 4-phosphate + beta-D-fructose 6-phosphate</text>
        <dbReference type="Rhea" id="RHEA:17053"/>
        <dbReference type="ChEBI" id="CHEBI:16897"/>
        <dbReference type="ChEBI" id="CHEBI:57483"/>
        <dbReference type="ChEBI" id="CHEBI:57634"/>
        <dbReference type="ChEBI" id="CHEBI:59776"/>
        <dbReference type="EC" id="2.2.1.2"/>
    </reaction>
</comment>
<dbReference type="Gene3D" id="3.40.50.10490">
    <property type="entry name" value="Glucose-6-phosphate isomerase like protein, domain 1"/>
    <property type="match status" value="3"/>
</dbReference>
<reference evidence="13 14" key="1">
    <citation type="submission" date="2019-03" db="EMBL/GenBank/DDBJ databases">
        <title>Genomic Encyclopedia of Type Strains, Phase IV (KMG-IV): sequencing the most valuable type-strain genomes for metagenomic binning, comparative biology and taxonomic classification.</title>
        <authorList>
            <person name="Goeker M."/>
        </authorList>
    </citation>
    <scope>NUCLEOTIDE SEQUENCE [LARGE SCALE GENOMIC DNA]</scope>
    <source>
        <strain evidence="13 14">DSM 25903</strain>
    </source>
</reference>
<dbReference type="SUPFAM" id="SSF51569">
    <property type="entry name" value="Aldolase"/>
    <property type="match status" value="1"/>
</dbReference>
<dbReference type="NCBIfam" id="TIGR00876">
    <property type="entry name" value="tal_mycobact"/>
    <property type="match status" value="1"/>
</dbReference>
<evidence type="ECO:0000256" key="1">
    <source>
        <dbReference type="ARBA" id="ARBA00003518"/>
    </source>
</evidence>
<dbReference type="RefSeq" id="WP_133771081.1">
    <property type="nucleotide sequence ID" value="NZ_SNZR01000013.1"/>
</dbReference>
<dbReference type="UniPathway" id="UPA00109">
    <property type="reaction ID" value="UER00181"/>
</dbReference>
<evidence type="ECO:0000256" key="12">
    <source>
        <dbReference type="RuleBase" id="RU000612"/>
    </source>
</evidence>
<dbReference type="UniPathway" id="UPA00115">
    <property type="reaction ID" value="UER00414"/>
</dbReference>
<dbReference type="GO" id="GO:0004347">
    <property type="term" value="F:glucose-6-phosphate isomerase activity"/>
    <property type="evidence" value="ECO:0007669"/>
    <property type="project" value="UniProtKB-EC"/>
</dbReference>